<dbReference type="InterPro" id="IPR003661">
    <property type="entry name" value="HisK_dim/P_dom"/>
</dbReference>
<keyword evidence="6" id="KW-0547">Nucleotide-binding</keyword>
<keyword evidence="5" id="KW-0808">Transferase</keyword>
<dbReference type="Gene3D" id="3.30.565.10">
    <property type="entry name" value="Histidine kinase-like ATPase, C-terminal domain"/>
    <property type="match status" value="1"/>
</dbReference>
<name>A0A848FZ32_9RHOO</name>
<evidence type="ECO:0000313" key="14">
    <source>
        <dbReference type="EMBL" id="NML25168.1"/>
    </source>
</evidence>
<organism evidence="14 15">
    <name type="scientific">Zoogloea dura</name>
    <dbReference type="NCBI Taxonomy" id="2728840"/>
    <lineage>
        <taxon>Bacteria</taxon>
        <taxon>Pseudomonadati</taxon>
        <taxon>Pseudomonadota</taxon>
        <taxon>Betaproteobacteria</taxon>
        <taxon>Rhodocyclales</taxon>
        <taxon>Zoogloeaceae</taxon>
        <taxon>Zoogloea</taxon>
    </lineage>
</organism>
<keyword evidence="9" id="KW-0902">Two-component regulatory system</keyword>
<dbReference type="PROSITE" id="PS50885">
    <property type="entry name" value="HAMP"/>
    <property type="match status" value="1"/>
</dbReference>
<keyword evidence="4" id="KW-0597">Phosphoprotein</keyword>
<dbReference type="SMART" id="SM00387">
    <property type="entry name" value="HATPase_c"/>
    <property type="match status" value="1"/>
</dbReference>
<dbReference type="Proteomes" id="UP000580043">
    <property type="component" value="Unassembled WGS sequence"/>
</dbReference>
<feature type="domain" description="HAMP" evidence="13">
    <location>
        <begin position="298"/>
        <end position="350"/>
    </location>
</feature>
<dbReference type="SMART" id="SM00304">
    <property type="entry name" value="HAMP"/>
    <property type="match status" value="1"/>
</dbReference>
<feature type="coiled-coil region" evidence="10">
    <location>
        <begin position="666"/>
        <end position="693"/>
    </location>
</feature>
<dbReference type="SUPFAM" id="SSF158472">
    <property type="entry name" value="HAMP domain-like"/>
    <property type="match status" value="1"/>
</dbReference>
<dbReference type="Gene3D" id="1.10.287.130">
    <property type="match status" value="1"/>
</dbReference>
<evidence type="ECO:0000256" key="10">
    <source>
        <dbReference type="SAM" id="Coils"/>
    </source>
</evidence>
<evidence type="ECO:0000259" key="13">
    <source>
        <dbReference type="PROSITE" id="PS50885"/>
    </source>
</evidence>
<dbReference type="SMART" id="SM00388">
    <property type="entry name" value="HisKA"/>
    <property type="match status" value="1"/>
</dbReference>
<dbReference type="SUPFAM" id="SSF55874">
    <property type="entry name" value="ATPase domain of HSP90 chaperone/DNA topoisomerase II/histidine kinase"/>
    <property type="match status" value="1"/>
</dbReference>
<dbReference type="InterPro" id="IPR036097">
    <property type="entry name" value="HisK_dim/P_sf"/>
</dbReference>
<evidence type="ECO:0000256" key="8">
    <source>
        <dbReference type="ARBA" id="ARBA00022840"/>
    </source>
</evidence>
<dbReference type="EMBL" id="JABBGA010000003">
    <property type="protein sequence ID" value="NML25168.1"/>
    <property type="molecule type" value="Genomic_DNA"/>
</dbReference>
<feature type="domain" description="Histidine kinase" evidence="12">
    <location>
        <begin position="489"/>
        <end position="700"/>
    </location>
</feature>
<dbReference type="InterPro" id="IPR005467">
    <property type="entry name" value="His_kinase_dom"/>
</dbReference>
<keyword evidence="15" id="KW-1185">Reference proteome</keyword>
<dbReference type="InterPro" id="IPR017232">
    <property type="entry name" value="NtrY"/>
</dbReference>
<keyword evidence="11" id="KW-0812">Transmembrane</keyword>
<evidence type="ECO:0000256" key="3">
    <source>
        <dbReference type="ARBA" id="ARBA00012438"/>
    </source>
</evidence>
<evidence type="ECO:0000256" key="9">
    <source>
        <dbReference type="ARBA" id="ARBA00023012"/>
    </source>
</evidence>
<reference evidence="14 15" key="1">
    <citation type="submission" date="2020-04" db="EMBL/GenBank/DDBJ databases">
        <title>Zoogloea sp. G-4-1-14 isolated from soil.</title>
        <authorList>
            <person name="Dahal R.H."/>
        </authorList>
    </citation>
    <scope>NUCLEOTIDE SEQUENCE [LARGE SCALE GENOMIC DNA]</scope>
    <source>
        <strain evidence="14 15">G-4-1-14</strain>
    </source>
</reference>
<evidence type="ECO:0000256" key="1">
    <source>
        <dbReference type="ARBA" id="ARBA00000085"/>
    </source>
</evidence>
<dbReference type="SUPFAM" id="SSF47384">
    <property type="entry name" value="Homodimeric domain of signal transducing histidine kinase"/>
    <property type="match status" value="1"/>
</dbReference>
<dbReference type="InterPro" id="IPR003660">
    <property type="entry name" value="HAMP_dom"/>
</dbReference>
<dbReference type="InterPro" id="IPR003594">
    <property type="entry name" value="HATPase_dom"/>
</dbReference>
<feature type="transmembrane region" description="Helical" evidence="11">
    <location>
        <begin position="273"/>
        <end position="296"/>
    </location>
</feature>
<sequence length="713" mass="78715">MRPTALVVAAAISGILLFLLATASANTPLFARNYTLLLALNGAIALGLASLVFVQLRSLWREYRARRFGSRLKLRLMAIFAAMAVVPGVLVYAVSLQFAVKSIESWFNVRVDAALESGLQLGRSSLEMLLDQLADKADRIVLELELAPQVRPTLLNHLRERANVETATVFSPSGRIIVTADAELDRLMPERPNATQLRQARQSKGFRAVEGHAQEGLVLRVIVPIPSRNLAEPLLLQLTQSVPRAFAMHAESVETVHRDYQELSLARNGLKRIYTLTLTLTLLLALFAAVAVAFVLTRRLAAPLFILAEGTQAVAAGDFSPRQALPARDELGVLTQSFNQMTRQLEDARAQAEKNRAAVERNRAYLEGVLANLSAGVLAFSPDGHLRAANHGAMTILNDPLSGYERVRLEDWNAHQDFREALREGFLGSDADWNRQIEFSNPDGSTQTLLLHGTRLPDDTGGGWVVVFDDITHLIAAQRTAAWAEVARRLAHEIKNPLTPIQLSAERLQFKLADRLDQEGREMLERSTTTIVNQVEAMKNLVNAFRDYARLPSPVMAALDLNSLVREVLVLYEGSRVRIQAELGGDLPRVLGDATQVRQVIHNLLQNSEDALAEVEEAEIHLLTRADARRVDLVLRDNGPGFPPEILSRAFEPYVTTKARGTGLGLAIVKKIIDEHEGEIRLANREAGGAEIRIRLRVAPQSESISHGQDPHR</sequence>
<keyword evidence="11" id="KW-0472">Membrane</keyword>
<comment type="catalytic activity">
    <reaction evidence="1">
        <text>ATP + protein L-histidine = ADP + protein N-phospho-L-histidine.</text>
        <dbReference type="EC" id="2.7.13.3"/>
    </reaction>
</comment>
<protein>
    <recommendedName>
        <fullName evidence="3">histidine kinase</fullName>
        <ecNumber evidence="3">2.7.13.3</ecNumber>
    </recommendedName>
</protein>
<dbReference type="InterPro" id="IPR036890">
    <property type="entry name" value="HATPase_C_sf"/>
</dbReference>
<evidence type="ECO:0000313" key="15">
    <source>
        <dbReference type="Proteomes" id="UP000580043"/>
    </source>
</evidence>
<dbReference type="CDD" id="cd06225">
    <property type="entry name" value="HAMP"/>
    <property type="match status" value="1"/>
</dbReference>
<dbReference type="EC" id="2.7.13.3" evidence="3"/>
<dbReference type="GO" id="GO:0005524">
    <property type="term" value="F:ATP binding"/>
    <property type="evidence" value="ECO:0007669"/>
    <property type="project" value="UniProtKB-KW"/>
</dbReference>
<proteinExistence type="predicted"/>
<evidence type="ECO:0000256" key="11">
    <source>
        <dbReference type="SAM" id="Phobius"/>
    </source>
</evidence>
<keyword evidence="10" id="KW-0175">Coiled coil</keyword>
<keyword evidence="11" id="KW-1133">Transmembrane helix</keyword>
<dbReference type="Pfam" id="PF00512">
    <property type="entry name" value="HisKA"/>
    <property type="match status" value="1"/>
</dbReference>
<dbReference type="InterPro" id="IPR004358">
    <property type="entry name" value="Sig_transdc_His_kin-like_C"/>
</dbReference>
<dbReference type="SUPFAM" id="SSF55785">
    <property type="entry name" value="PYP-like sensor domain (PAS domain)"/>
    <property type="match status" value="1"/>
</dbReference>
<comment type="subcellular location">
    <subcellularLocation>
        <location evidence="2">Membrane</location>
    </subcellularLocation>
</comment>
<dbReference type="Gene3D" id="6.10.340.10">
    <property type="match status" value="1"/>
</dbReference>
<evidence type="ECO:0000256" key="7">
    <source>
        <dbReference type="ARBA" id="ARBA00022777"/>
    </source>
</evidence>
<dbReference type="GO" id="GO:0000155">
    <property type="term" value="F:phosphorelay sensor kinase activity"/>
    <property type="evidence" value="ECO:0007669"/>
    <property type="project" value="InterPro"/>
</dbReference>
<dbReference type="RefSeq" id="WP_169144811.1">
    <property type="nucleotide sequence ID" value="NZ_JABBGA010000003.1"/>
</dbReference>
<dbReference type="PRINTS" id="PR00344">
    <property type="entry name" value="BCTRLSENSOR"/>
</dbReference>
<dbReference type="Pfam" id="PF02518">
    <property type="entry name" value="HATPase_c"/>
    <property type="match status" value="1"/>
</dbReference>
<dbReference type="PANTHER" id="PTHR43065:SF10">
    <property type="entry name" value="PEROXIDE STRESS-ACTIVATED HISTIDINE KINASE MAK3"/>
    <property type="match status" value="1"/>
</dbReference>
<evidence type="ECO:0000256" key="5">
    <source>
        <dbReference type="ARBA" id="ARBA00022679"/>
    </source>
</evidence>
<feature type="transmembrane region" description="Helical" evidence="11">
    <location>
        <begin position="76"/>
        <end position="100"/>
    </location>
</feature>
<comment type="caution">
    <text evidence="14">The sequence shown here is derived from an EMBL/GenBank/DDBJ whole genome shotgun (WGS) entry which is preliminary data.</text>
</comment>
<evidence type="ECO:0000259" key="12">
    <source>
        <dbReference type="PROSITE" id="PS50109"/>
    </source>
</evidence>
<keyword evidence="7" id="KW-0418">Kinase</keyword>
<dbReference type="PANTHER" id="PTHR43065">
    <property type="entry name" value="SENSOR HISTIDINE KINASE"/>
    <property type="match status" value="1"/>
</dbReference>
<evidence type="ECO:0000256" key="4">
    <source>
        <dbReference type="ARBA" id="ARBA00022553"/>
    </source>
</evidence>
<accession>A0A848FZ32</accession>
<dbReference type="CDD" id="cd00082">
    <property type="entry name" value="HisKA"/>
    <property type="match status" value="1"/>
</dbReference>
<dbReference type="GO" id="GO:0016020">
    <property type="term" value="C:membrane"/>
    <property type="evidence" value="ECO:0007669"/>
    <property type="project" value="UniProtKB-SubCell"/>
</dbReference>
<gene>
    <name evidence="14" type="ORF">HHL15_05410</name>
</gene>
<dbReference type="Pfam" id="PF00672">
    <property type="entry name" value="HAMP"/>
    <property type="match status" value="1"/>
</dbReference>
<dbReference type="InterPro" id="IPR035965">
    <property type="entry name" value="PAS-like_dom_sf"/>
</dbReference>
<dbReference type="Gene3D" id="3.30.450.20">
    <property type="entry name" value="PAS domain"/>
    <property type="match status" value="1"/>
</dbReference>
<keyword evidence="8" id="KW-0067">ATP-binding</keyword>
<dbReference type="PROSITE" id="PS50109">
    <property type="entry name" value="HIS_KIN"/>
    <property type="match status" value="1"/>
</dbReference>
<feature type="transmembrane region" description="Helical" evidence="11">
    <location>
        <begin position="35"/>
        <end position="56"/>
    </location>
</feature>
<dbReference type="PIRSF" id="PIRSF037532">
    <property type="entry name" value="STHK_NtrY"/>
    <property type="match status" value="1"/>
</dbReference>
<dbReference type="AlphaFoldDB" id="A0A848FZ32"/>
<evidence type="ECO:0000256" key="2">
    <source>
        <dbReference type="ARBA" id="ARBA00004370"/>
    </source>
</evidence>
<evidence type="ECO:0000256" key="6">
    <source>
        <dbReference type="ARBA" id="ARBA00022741"/>
    </source>
</evidence>